<sequence>MTEYECSDSCESNKSIDDNYVWTDFYTTMPEMHSYTKALIEESDSNFNNYSIFSINSHLMNWVAANWDDQIELSFPGKIKKNMPNKIYLTIKPLIGGNTLDMTNDMITDLQRIVDKIDISILKSALLYGFDIATPILTNDGYLISSMWIRQMISYVYINPLLNPIIDETGLYVEIGNYPNYTEIYRKLSVNLISKLVEMYEEGFILEPSEKIIENWVLLEHDDKGLLYTPSWVDKRITSTYGTIIDFLFTRLMGCIYIDYYIGNNKVIIHFIASLLQNDNVKFKIHRLYIRVWINDLDSAQKIATLIEYAESNANGLIILKHVSSLDDINIYKEILSSADIFIKNANVLYYETNDIHRPYTLSIRFSYDTKINLDNISIKLMNEFILYRNIKYSSKPKTTIDDININPIIPYINMDHVDIEKIPTLSIPDKRDYSDKYLRLDASKPVYIDISSSNKEIYKPEKDQIPVRIWNSSDETISHKIKPVDRKELNIKPIRPILSEYDLDKNVNNIQLLELNKTLISQP</sequence>
<evidence type="ECO:0000313" key="1">
    <source>
        <dbReference type="EMBL" id="QBK90163.1"/>
    </source>
</evidence>
<accession>A0A481Z320</accession>
<dbReference type="EMBL" id="MK500467">
    <property type="protein sequence ID" value="QBK90163.1"/>
    <property type="molecule type" value="Genomic_DNA"/>
</dbReference>
<name>A0A481Z320_9VIRU</name>
<proteinExistence type="predicted"/>
<organism evidence="1">
    <name type="scientific">Pithovirus LCPAC102</name>
    <dbReference type="NCBI Taxonomy" id="2506587"/>
    <lineage>
        <taxon>Viruses</taxon>
        <taxon>Pithoviruses</taxon>
    </lineage>
</organism>
<gene>
    <name evidence="1" type="ORF">LCPAC102_00730</name>
</gene>
<protein>
    <submittedName>
        <fullName evidence="1">Uncharacterized protein</fullName>
    </submittedName>
</protein>
<reference evidence="1" key="1">
    <citation type="journal article" date="2019" name="MBio">
        <title>Virus Genomes from Deep Sea Sediments Expand the Ocean Megavirome and Support Independent Origins of Viral Gigantism.</title>
        <authorList>
            <person name="Backstrom D."/>
            <person name="Yutin N."/>
            <person name="Jorgensen S.L."/>
            <person name="Dharamshi J."/>
            <person name="Homa F."/>
            <person name="Zaremba-Niedwiedzka K."/>
            <person name="Spang A."/>
            <person name="Wolf Y.I."/>
            <person name="Koonin E.V."/>
            <person name="Ettema T.J."/>
        </authorList>
    </citation>
    <scope>NUCLEOTIDE SEQUENCE</scope>
</reference>